<proteinExistence type="predicted"/>
<evidence type="ECO:0000313" key="2">
    <source>
        <dbReference type="EMBL" id="OOV05806.1"/>
    </source>
</evidence>
<dbReference type="AlphaFoldDB" id="A0A1T1ANU9"/>
<sequence>MRGGYKAKPESKMIKSEAEIYQILEELLRAAGNTPQTCVDLHDDPRVRALAPSPNRVSDYLGHMWRRGLVQRWYASKETAQRSRYAYTWIDQPEEKPEPVSRLTVPQRKAAPEKPNVTVVEDDGSITLDFKEFTITVKRK</sequence>
<keyword evidence="3" id="KW-1185">Reference proteome</keyword>
<gene>
    <name evidence="2" type="ORF">RF819_02950</name>
</gene>
<dbReference type="Proteomes" id="UP000190750">
    <property type="component" value="Unassembled WGS sequence"/>
</dbReference>
<comment type="caution">
    <text evidence="2">The sequence shown here is derived from an EMBL/GenBank/DDBJ whole genome shotgun (WGS) entry which is preliminary data.</text>
</comment>
<dbReference type="EMBL" id="MTJN01000002">
    <property type="protein sequence ID" value="OOV05806.1"/>
    <property type="molecule type" value="Genomic_DNA"/>
</dbReference>
<feature type="region of interest" description="Disordered" evidence="1">
    <location>
        <begin position="96"/>
        <end position="116"/>
    </location>
</feature>
<reference evidence="2 3" key="1">
    <citation type="submission" date="2017-01" db="EMBL/GenBank/DDBJ databases">
        <title>Genome sequencing of Rhodoferax fermentans JCM 7819.</title>
        <authorList>
            <person name="Kim Y.J."/>
            <person name="Farh M.E.-A."/>
            <person name="Yang D.-C."/>
        </authorList>
    </citation>
    <scope>NUCLEOTIDE SEQUENCE [LARGE SCALE GENOMIC DNA]</scope>
    <source>
        <strain evidence="2 3">JCM 7819</strain>
    </source>
</reference>
<accession>A0A1T1ANU9</accession>
<protein>
    <submittedName>
        <fullName evidence="2">Uncharacterized protein</fullName>
    </submittedName>
</protein>
<evidence type="ECO:0000256" key="1">
    <source>
        <dbReference type="SAM" id="MobiDB-lite"/>
    </source>
</evidence>
<evidence type="ECO:0000313" key="3">
    <source>
        <dbReference type="Proteomes" id="UP000190750"/>
    </source>
</evidence>
<organism evidence="2 3">
    <name type="scientific">Rhodoferax fermentans</name>
    <dbReference type="NCBI Taxonomy" id="28066"/>
    <lineage>
        <taxon>Bacteria</taxon>
        <taxon>Pseudomonadati</taxon>
        <taxon>Pseudomonadota</taxon>
        <taxon>Betaproteobacteria</taxon>
        <taxon>Burkholderiales</taxon>
        <taxon>Comamonadaceae</taxon>
        <taxon>Rhodoferax</taxon>
    </lineage>
</organism>
<name>A0A1T1ANU9_RHOFE</name>